<proteinExistence type="predicted"/>
<protein>
    <submittedName>
        <fullName evidence="3">Alpha/beta fold hydrolase</fullName>
    </submittedName>
</protein>
<dbReference type="InterPro" id="IPR000073">
    <property type="entry name" value="AB_hydrolase_1"/>
</dbReference>
<dbReference type="PRINTS" id="PR00111">
    <property type="entry name" value="ABHYDROLASE"/>
</dbReference>
<dbReference type="InterPro" id="IPR050266">
    <property type="entry name" value="AB_hydrolase_sf"/>
</dbReference>
<accession>A0ABW1V9H6</accession>
<dbReference type="InterPro" id="IPR029058">
    <property type="entry name" value="AB_hydrolase_fold"/>
</dbReference>
<dbReference type="RefSeq" id="WP_379236205.1">
    <property type="nucleotide sequence ID" value="NZ_JBHSTE010000005.1"/>
</dbReference>
<organism evidence="3 4">
    <name type="scientific">Paenibacillus septentrionalis</name>
    <dbReference type="NCBI Taxonomy" id="429342"/>
    <lineage>
        <taxon>Bacteria</taxon>
        <taxon>Bacillati</taxon>
        <taxon>Bacillota</taxon>
        <taxon>Bacilli</taxon>
        <taxon>Bacillales</taxon>
        <taxon>Paenibacillaceae</taxon>
        <taxon>Paenibacillus</taxon>
    </lineage>
</organism>
<reference evidence="4" key="1">
    <citation type="journal article" date="2019" name="Int. J. Syst. Evol. Microbiol.">
        <title>The Global Catalogue of Microorganisms (GCM) 10K type strain sequencing project: providing services to taxonomists for standard genome sequencing and annotation.</title>
        <authorList>
            <consortium name="The Broad Institute Genomics Platform"/>
            <consortium name="The Broad Institute Genome Sequencing Center for Infectious Disease"/>
            <person name="Wu L."/>
            <person name="Ma J."/>
        </authorList>
    </citation>
    <scope>NUCLEOTIDE SEQUENCE [LARGE SCALE GENOMIC DNA]</scope>
    <source>
        <strain evidence="4">PCU 280</strain>
    </source>
</reference>
<dbReference type="PANTHER" id="PTHR43798">
    <property type="entry name" value="MONOACYLGLYCEROL LIPASE"/>
    <property type="match status" value="1"/>
</dbReference>
<evidence type="ECO:0000313" key="3">
    <source>
        <dbReference type="EMBL" id="MFC6334061.1"/>
    </source>
</evidence>
<keyword evidence="4" id="KW-1185">Reference proteome</keyword>
<dbReference type="EMBL" id="JBHSTE010000005">
    <property type="protein sequence ID" value="MFC6334061.1"/>
    <property type="molecule type" value="Genomic_DNA"/>
</dbReference>
<gene>
    <name evidence="3" type="ORF">ACFP56_15645</name>
</gene>
<dbReference type="Gene3D" id="3.40.50.1820">
    <property type="entry name" value="alpha/beta hydrolase"/>
    <property type="match status" value="1"/>
</dbReference>
<keyword evidence="1 3" id="KW-0378">Hydrolase</keyword>
<dbReference type="SUPFAM" id="SSF53474">
    <property type="entry name" value="alpha/beta-Hydrolases"/>
    <property type="match status" value="1"/>
</dbReference>
<dbReference type="Pfam" id="PF00561">
    <property type="entry name" value="Abhydrolase_1"/>
    <property type="match status" value="1"/>
</dbReference>
<dbReference type="GO" id="GO:0016787">
    <property type="term" value="F:hydrolase activity"/>
    <property type="evidence" value="ECO:0007669"/>
    <property type="project" value="UniProtKB-KW"/>
</dbReference>
<evidence type="ECO:0000256" key="1">
    <source>
        <dbReference type="ARBA" id="ARBA00022801"/>
    </source>
</evidence>
<evidence type="ECO:0000313" key="4">
    <source>
        <dbReference type="Proteomes" id="UP001596233"/>
    </source>
</evidence>
<dbReference type="PANTHER" id="PTHR43798:SF31">
    <property type="entry name" value="AB HYDROLASE SUPERFAMILY PROTEIN YCLE"/>
    <property type="match status" value="1"/>
</dbReference>
<comment type="caution">
    <text evidence="3">The sequence shown here is derived from an EMBL/GenBank/DDBJ whole genome shotgun (WGS) entry which is preliminary data.</text>
</comment>
<evidence type="ECO:0000259" key="2">
    <source>
        <dbReference type="Pfam" id="PF00561"/>
    </source>
</evidence>
<sequence length="265" mass="29799">MGYFVEVEKGVKLFIHDLNPAGKTTIVFIHGWPLSHKQFEYQFNVLPQYGVRCIGLDWRGFGKSDKPYFGYDFDRLADDLRVVIDQLGLRNVILLGHSTGGAIAVRYMSRHQGQGVSGLVLVDAAVPTGIPPETANSIIDQTLNDRPNMLIDLTNQFFFQYATRAFQQWFVDLGLEASGWSTAAIMKLLSEADLHADLSSITVPTLILHGIHDQVIPFSQAEALQKQLPTSQLIPLLYSGHGGFWEERERFNRVVLEWLGLVQQE</sequence>
<dbReference type="Proteomes" id="UP001596233">
    <property type="component" value="Unassembled WGS sequence"/>
</dbReference>
<name>A0ABW1V9H6_9BACL</name>
<feature type="domain" description="AB hydrolase-1" evidence="2">
    <location>
        <begin position="25"/>
        <end position="247"/>
    </location>
</feature>